<evidence type="ECO:0000313" key="2">
    <source>
        <dbReference type="Proteomes" id="UP000241808"/>
    </source>
</evidence>
<organism evidence="1 2">
    <name type="scientific">Phreatobacter oligotrophus</name>
    <dbReference type="NCBI Taxonomy" id="1122261"/>
    <lineage>
        <taxon>Bacteria</taxon>
        <taxon>Pseudomonadati</taxon>
        <taxon>Pseudomonadota</taxon>
        <taxon>Alphaproteobacteria</taxon>
        <taxon>Hyphomicrobiales</taxon>
        <taxon>Phreatobacteraceae</taxon>
        <taxon>Phreatobacter</taxon>
    </lineage>
</organism>
<name>A0A2T4Z060_9HYPH</name>
<protein>
    <recommendedName>
        <fullName evidence="3">Glycosyl transferase family 2</fullName>
    </recommendedName>
</protein>
<dbReference type="AlphaFoldDB" id="A0A2T4Z060"/>
<gene>
    <name evidence="1" type="ORF">C8P69_107151</name>
</gene>
<accession>A0A2T4Z060</accession>
<evidence type="ECO:0000313" key="1">
    <source>
        <dbReference type="EMBL" id="PTM52873.1"/>
    </source>
</evidence>
<keyword evidence="2" id="KW-1185">Reference proteome</keyword>
<proteinExistence type="predicted"/>
<dbReference type="EMBL" id="PZZL01000007">
    <property type="protein sequence ID" value="PTM52873.1"/>
    <property type="molecule type" value="Genomic_DNA"/>
</dbReference>
<sequence>MSDESGSRADALPEKARDRGWLYRAVTGRAASPDRLPDQGDVAQLVTGLLDTPDYRNRFRDAARDDADVIAAVELWPPESRPHDLHIFVVTGDPWSKSRAAIERLAPRLGDRLVMTVLSGKADDEPFPDVRGLDLIVIPGQSVFELRARLPEFMKESAWVISIEDHSVPTEEWLDGLLATLATVPSTCLAVTGTAANLTSTAPWAWANFLFNFYRHWHPAAAPELGGTVATTAFRRDLAGRRPFAIHAFESRVLGRSMPVSNAFPVNHTQHTRFIEATLHVIDNGLVYGASLRRTHLRPRSALFHSVRHVLGGRMRDIAEVLAAHPRRAELPPGTLARIRWIAWCHSFGTVMGALVGSGRAHLRLE</sequence>
<reference evidence="1 2" key="1">
    <citation type="submission" date="2018-04" db="EMBL/GenBank/DDBJ databases">
        <title>Genomic Encyclopedia of Archaeal and Bacterial Type Strains, Phase II (KMG-II): from individual species to whole genera.</title>
        <authorList>
            <person name="Goeker M."/>
        </authorList>
    </citation>
    <scope>NUCLEOTIDE SEQUENCE [LARGE SCALE GENOMIC DNA]</scope>
    <source>
        <strain evidence="1 2">DSM 25521</strain>
    </source>
</reference>
<comment type="caution">
    <text evidence="1">The sequence shown here is derived from an EMBL/GenBank/DDBJ whole genome shotgun (WGS) entry which is preliminary data.</text>
</comment>
<dbReference type="Proteomes" id="UP000241808">
    <property type="component" value="Unassembled WGS sequence"/>
</dbReference>
<evidence type="ECO:0008006" key="3">
    <source>
        <dbReference type="Google" id="ProtNLM"/>
    </source>
</evidence>